<evidence type="ECO:0000313" key="10">
    <source>
        <dbReference type="Proteomes" id="UP001499924"/>
    </source>
</evidence>
<evidence type="ECO:0000259" key="8">
    <source>
        <dbReference type="PROSITE" id="PS50928"/>
    </source>
</evidence>
<dbReference type="PROSITE" id="PS50928">
    <property type="entry name" value="ABC_TM1"/>
    <property type="match status" value="1"/>
</dbReference>
<feature type="transmembrane region" description="Helical" evidence="7">
    <location>
        <begin position="222"/>
        <end position="241"/>
    </location>
</feature>
<gene>
    <name evidence="9" type="ORF">GCM10010531_18790</name>
</gene>
<dbReference type="RefSeq" id="WP_344688550.1">
    <property type="nucleotide sequence ID" value="NZ_BAAAVV010000003.1"/>
</dbReference>
<organism evidence="9 10">
    <name type="scientific">Blastococcus jejuensis</name>
    <dbReference type="NCBI Taxonomy" id="351224"/>
    <lineage>
        <taxon>Bacteria</taxon>
        <taxon>Bacillati</taxon>
        <taxon>Actinomycetota</taxon>
        <taxon>Actinomycetes</taxon>
        <taxon>Geodermatophilales</taxon>
        <taxon>Geodermatophilaceae</taxon>
        <taxon>Blastococcus</taxon>
    </lineage>
</organism>
<dbReference type="InterPro" id="IPR000515">
    <property type="entry name" value="MetI-like"/>
</dbReference>
<evidence type="ECO:0000256" key="4">
    <source>
        <dbReference type="ARBA" id="ARBA00022692"/>
    </source>
</evidence>
<keyword evidence="5 7" id="KW-1133">Transmembrane helix</keyword>
<dbReference type="Gene3D" id="1.10.3720.10">
    <property type="entry name" value="MetI-like"/>
    <property type="match status" value="1"/>
</dbReference>
<dbReference type="Proteomes" id="UP001499924">
    <property type="component" value="Unassembled WGS sequence"/>
</dbReference>
<keyword evidence="10" id="KW-1185">Reference proteome</keyword>
<comment type="caution">
    <text evidence="9">The sequence shown here is derived from an EMBL/GenBank/DDBJ whole genome shotgun (WGS) entry which is preliminary data.</text>
</comment>
<name>A0ABP6P3N1_9ACTN</name>
<evidence type="ECO:0000256" key="7">
    <source>
        <dbReference type="RuleBase" id="RU363032"/>
    </source>
</evidence>
<dbReference type="EMBL" id="BAAAVV010000003">
    <property type="protein sequence ID" value="GAA3166420.1"/>
    <property type="molecule type" value="Genomic_DNA"/>
</dbReference>
<reference evidence="10" key="1">
    <citation type="journal article" date="2019" name="Int. J. Syst. Evol. Microbiol.">
        <title>The Global Catalogue of Microorganisms (GCM) 10K type strain sequencing project: providing services to taxonomists for standard genome sequencing and annotation.</title>
        <authorList>
            <consortium name="The Broad Institute Genomics Platform"/>
            <consortium name="The Broad Institute Genome Sequencing Center for Infectious Disease"/>
            <person name="Wu L."/>
            <person name="Ma J."/>
        </authorList>
    </citation>
    <scope>NUCLEOTIDE SEQUENCE [LARGE SCALE GENOMIC DNA]</scope>
    <source>
        <strain evidence="10">JCM 15614</strain>
    </source>
</reference>
<dbReference type="Pfam" id="PF00528">
    <property type="entry name" value="BPD_transp_1"/>
    <property type="match status" value="1"/>
</dbReference>
<sequence>MAGAWRRAPWLFSVANVGTFLLLWQWLASAGVLSDLFFPAPTAVFAELWEGFSTGFLWVHIGSSFQNFTIGLGLSCLIAIPLGLVMGANRYVDALVSPYVWALASMPSVALVPLLVLMLGFTDAAKISLIVLSAVFPIMINCMAGVKTVDKSLLTAGQVFGAKKRQLYSRVVLPSAAPFVISGVNQGMSQALIGLVVAEMFATRQGLGYLMVRAQESFNAPLLYGVLILLVVISLTFVEIMRRLEARVAPWQTLDGI</sequence>
<proteinExistence type="inferred from homology"/>
<evidence type="ECO:0000313" key="9">
    <source>
        <dbReference type="EMBL" id="GAA3166420.1"/>
    </source>
</evidence>
<feature type="transmembrane region" description="Helical" evidence="7">
    <location>
        <begin position="100"/>
        <end position="121"/>
    </location>
</feature>
<feature type="transmembrane region" description="Helical" evidence="7">
    <location>
        <begin position="70"/>
        <end position="88"/>
    </location>
</feature>
<comment type="subcellular location">
    <subcellularLocation>
        <location evidence="1 7">Cell membrane</location>
        <topology evidence="1 7">Multi-pass membrane protein</topology>
    </subcellularLocation>
</comment>
<evidence type="ECO:0000256" key="2">
    <source>
        <dbReference type="ARBA" id="ARBA00022448"/>
    </source>
</evidence>
<keyword evidence="3" id="KW-1003">Cell membrane</keyword>
<accession>A0ABP6P3N1</accession>
<comment type="similarity">
    <text evidence="7">Belongs to the binding-protein-dependent transport system permease family.</text>
</comment>
<keyword evidence="6 7" id="KW-0472">Membrane</keyword>
<dbReference type="SUPFAM" id="SSF161098">
    <property type="entry name" value="MetI-like"/>
    <property type="match status" value="1"/>
</dbReference>
<evidence type="ECO:0000256" key="3">
    <source>
        <dbReference type="ARBA" id="ARBA00022475"/>
    </source>
</evidence>
<dbReference type="PANTHER" id="PTHR30151:SF0">
    <property type="entry name" value="ABC TRANSPORTER PERMEASE PROTEIN MJ0413-RELATED"/>
    <property type="match status" value="1"/>
</dbReference>
<evidence type="ECO:0000256" key="6">
    <source>
        <dbReference type="ARBA" id="ARBA00023136"/>
    </source>
</evidence>
<feature type="transmembrane region" description="Helical" evidence="7">
    <location>
        <begin position="127"/>
        <end position="146"/>
    </location>
</feature>
<keyword evidence="2 7" id="KW-0813">Transport</keyword>
<dbReference type="InterPro" id="IPR035906">
    <property type="entry name" value="MetI-like_sf"/>
</dbReference>
<dbReference type="CDD" id="cd06261">
    <property type="entry name" value="TM_PBP2"/>
    <property type="match status" value="1"/>
</dbReference>
<evidence type="ECO:0000256" key="1">
    <source>
        <dbReference type="ARBA" id="ARBA00004651"/>
    </source>
</evidence>
<evidence type="ECO:0000256" key="5">
    <source>
        <dbReference type="ARBA" id="ARBA00022989"/>
    </source>
</evidence>
<protein>
    <submittedName>
        <fullName evidence="9">ABC transporter permease</fullName>
    </submittedName>
</protein>
<dbReference type="PANTHER" id="PTHR30151">
    <property type="entry name" value="ALKANE SULFONATE ABC TRANSPORTER-RELATED, MEMBRANE SUBUNIT"/>
    <property type="match status" value="1"/>
</dbReference>
<feature type="transmembrane region" description="Helical" evidence="7">
    <location>
        <begin position="167"/>
        <end position="185"/>
    </location>
</feature>
<keyword evidence="4 7" id="KW-0812">Transmembrane</keyword>
<feature type="domain" description="ABC transmembrane type-1" evidence="8">
    <location>
        <begin position="61"/>
        <end position="239"/>
    </location>
</feature>